<evidence type="ECO:0000313" key="3">
    <source>
        <dbReference type="Proteomes" id="UP000822688"/>
    </source>
</evidence>
<keyword evidence="1" id="KW-1133">Transmembrane helix</keyword>
<dbReference type="Proteomes" id="UP000822688">
    <property type="component" value="Chromosome 11"/>
</dbReference>
<keyword evidence="1" id="KW-0812">Transmembrane</keyword>
<evidence type="ECO:0000313" key="2">
    <source>
        <dbReference type="EMBL" id="KAG0556954.1"/>
    </source>
</evidence>
<reference evidence="2 3" key="1">
    <citation type="submission" date="2020-06" db="EMBL/GenBank/DDBJ databases">
        <title>WGS assembly of Ceratodon purpureus strain R40.</title>
        <authorList>
            <person name="Carey S.B."/>
            <person name="Jenkins J."/>
            <person name="Shu S."/>
            <person name="Lovell J.T."/>
            <person name="Sreedasyam A."/>
            <person name="Maumus F."/>
            <person name="Tiley G.P."/>
            <person name="Fernandez-Pozo N."/>
            <person name="Barry K."/>
            <person name="Chen C."/>
            <person name="Wang M."/>
            <person name="Lipzen A."/>
            <person name="Daum C."/>
            <person name="Saski C.A."/>
            <person name="Payton A.C."/>
            <person name="Mcbreen J.C."/>
            <person name="Conrad R.E."/>
            <person name="Kollar L.M."/>
            <person name="Olsson S."/>
            <person name="Huttunen S."/>
            <person name="Landis J.B."/>
            <person name="Wickett N.J."/>
            <person name="Johnson M.G."/>
            <person name="Rensing S.A."/>
            <person name="Grimwood J."/>
            <person name="Schmutz J."/>
            <person name="Mcdaniel S.F."/>
        </authorList>
    </citation>
    <scope>NUCLEOTIDE SEQUENCE [LARGE SCALE GENOMIC DNA]</scope>
    <source>
        <strain evidence="2 3">R40</strain>
    </source>
</reference>
<protein>
    <submittedName>
        <fullName evidence="2">Uncharacterized protein</fullName>
    </submittedName>
</protein>
<gene>
    <name evidence="2" type="ORF">KC19_11G090500</name>
</gene>
<feature type="transmembrane region" description="Helical" evidence="1">
    <location>
        <begin position="21"/>
        <end position="43"/>
    </location>
</feature>
<proteinExistence type="predicted"/>
<organism evidence="2 3">
    <name type="scientific">Ceratodon purpureus</name>
    <name type="common">Fire moss</name>
    <name type="synonym">Dicranum purpureum</name>
    <dbReference type="NCBI Taxonomy" id="3225"/>
    <lineage>
        <taxon>Eukaryota</taxon>
        <taxon>Viridiplantae</taxon>
        <taxon>Streptophyta</taxon>
        <taxon>Embryophyta</taxon>
        <taxon>Bryophyta</taxon>
        <taxon>Bryophytina</taxon>
        <taxon>Bryopsida</taxon>
        <taxon>Dicranidae</taxon>
        <taxon>Pseudoditrichales</taxon>
        <taxon>Ditrichaceae</taxon>
        <taxon>Ceratodon</taxon>
    </lineage>
</organism>
<sequence>MEKEKKIPIQRRPKSHLSLSPTLGSSFTSSASLLIHVVVVLVLQKPRHRQGFCKSLLAGLQPGLPRFKLRRSMWLYSSLCSSSSYSCQPSPCVTFELELELDDDDAAVAIEAAR</sequence>
<name>A0A8T0GF64_CERPU</name>
<keyword evidence="3" id="KW-1185">Reference proteome</keyword>
<accession>A0A8T0GF64</accession>
<comment type="caution">
    <text evidence="2">The sequence shown here is derived from an EMBL/GenBank/DDBJ whole genome shotgun (WGS) entry which is preliminary data.</text>
</comment>
<dbReference type="EMBL" id="CM026432">
    <property type="protein sequence ID" value="KAG0556954.1"/>
    <property type="molecule type" value="Genomic_DNA"/>
</dbReference>
<dbReference type="AlphaFoldDB" id="A0A8T0GF64"/>
<evidence type="ECO:0000256" key="1">
    <source>
        <dbReference type="SAM" id="Phobius"/>
    </source>
</evidence>
<keyword evidence="1" id="KW-0472">Membrane</keyword>